<keyword evidence="7 8" id="KW-0472">Membrane</keyword>
<dbReference type="EMBL" id="KN824305">
    <property type="protein sequence ID" value="KIM26508.1"/>
    <property type="molecule type" value="Genomic_DNA"/>
</dbReference>
<feature type="transmembrane region" description="Helical" evidence="8">
    <location>
        <begin position="105"/>
        <end position="137"/>
    </location>
</feature>
<gene>
    <name evidence="10" type="ORF">M408DRAFT_330488</name>
</gene>
<dbReference type="Proteomes" id="UP000054097">
    <property type="component" value="Unassembled WGS sequence"/>
</dbReference>
<dbReference type="PANTHER" id="PTHR46283">
    <property type="entry name" value="E3 UBIQUITIN-PROTEIN LIGASE MARCH5"/>
    <property type="match status" value="1"/>
</dbReference>
<dbReference type="GO" id="GO:0016020">
    <property type="term" value="C:membrane"/>
    <property type="evidence" value="ECO:0007669"/>
    <property type="project" value="UniProtKB-SubCell"/>
</dbReference>
<comment type="subcellular location">
    <subcellularLocation>
        <location evidence="1">Membrane</location>
        <topology evidence="1">Multi-pass membrane protein</topology>
    </subcellularLocation>
</comment>
<evidence type="ECO:0000256" key="4">
    <source>
        <dbReference type="ARBA" id="ARBA00022771"/>
    </source>
</evidence>
<feature type="transmembrane region" description="Helical" evidence="8">
    <location>
        <begin position="157"/>
        <end position="174"/>
    </location>
</feature>
<sequence>MALADNTRHRPHRTPTISDIRVKQCWICLEEEVSGARNPSSDWCHPCKCSLICHGNCLLQWMTAQETTANRPYGAIKCPQCSTEYTIVSYQPPLLRVFDAIHARVVILGAGVAIGGTALLVGGMLFSAASAYGAVAFAQFIGEKNFNIVYGDQLDRWTAWSFIDWAFIPWSLYTAGTERSFLYNLSCVITACPLSITSSHTDGSLWGLLGSPIASLAIFPILIPVRNLIYNRLKAWVTQKAASPIRNLSSHRPTVRTINNVPGMPGVVVNFVDIRGNAVARVQAAGQQPAAVPVAGGEAGAGVGPGGANAIEAGPVGNNLNRLLRTAGLGTAVIKPLFVPWIAKGMGTALLGLSNQWRPLQSLLFVKKTSFPSIRIRSPGRMFSAAWTWNDLDPVWWRNSLGYLIFNIFSDGLQLWYTYLIERERQSRRVVSHSFENLDPSTLDLIPEI</sequence>
<evidence type="ECO:0000256" key="5">
    <source>
        <dbReference type="ARBA" id="ARBA00022833"/>
    </source>
</evidence>
<evidence type="ECO:0000256" key="1">
    <source>
        <dbReference type="ARBA" id="ARBA00004141"/>
    </source>
</evidence>
<protein>
    <recommendedName>
        <fullName evidence="9">RING-CH-type domain-containing protein</fullName>
    </recommendedName>
</protein>
<dbReference type="SUPFAM" id="SSF57850">
    <property type="entry name" value="RING/U-box"/>
    <property type="match status" value="1"/>
</dbReference>
<dbReference type="PROSITE" id="PS51292">
    <property type="entry name" value="ZF_RING_CH"/>
    <property type="match status" value="1"/>
</dbReference>
<keyword evidence="11" id="KW-1185">Reference proteome</keyword>
<proteinExistence type="predicted"/>
<evidence type="ECO:0000313" key="11">
    <source>
        <dbReference type="Proteomes" id="UP000054097"/>
    </source>
</evidence>
<feature type="transmembrane region" description="Helical" evidence="8">
    <location>
        <begin position="181"/>
        <end position="199"/>
    </location>
</feature>
<dbReference type="STRING" id="933852.A0A0C2WJK2"/>
<dbReference type="AlphaFoldDB" id="A0A0C2WJK2"/>
<evidence type="ECO:0000256" key="2">
    <source>
        <dbReference type="ARBA" id="ARBA00022692"/>
    </source>
</evidence>
<dbReference type="Gene3D" id="3.30.40.10">
    <property type="entry name" value="Zinc/RING finger domain, C3HC4 (zinc finger)"/>
    <property type="match status" value="1"/>
</dbReference>
<dbReference type="HOGENOM" id="CLU_547413_0_0_1"/>
<feature type="domain" description="RING-CH-type" evidence="9">
    <location>
        <begin position="17"/>
        <end position="88"/>
    </location>
</feature>
<dbReference type="SMART" id="SM00744">
    <property type="entry name" value="RINGv"/>
    <property type="match status" value="1"/>
</dbReference>
<feature type="transmembrane region" description="Helical" evidence="8">
    <location>
        <begin position="205"/>
        <end position="225"/>
    </location>
</feature>
<evidence type="ECO:0000259" key="9">
    <source>
        <dbReference type="PROSITE" id="PS51292"/>
    </source>
</evidence>
<dbReference type="GO" id="GO:0008270">
    <property type="term" value="F:zinc ion binding"/>
    <property type="evidence" value="ECO:0007669"/>
    <property type="project" value="UniProtKB-KW"/>
</dbReference>
<evidence type="ECO:0000256" key="7">
    <source>
        <dbReference type="ARBA" id="ARBA00023136"/>
    </source>
</evidence>
<dbReference type="InterPro" id="IPR013083">
    <property type="entry name" value="Znf_RING/FYVE/PHD"/>
</dbReference>
<organism evidence="10 11">
    <name type="scientific">Serendipita vermifera MAFF 305830</name>
    <dbReference type="NCBI Taxonomy" id="933852"/>
    <lineage>
        <taxon>Eukaryota</taxon>
        <taxon>Fungi</taxon>
        <taxon>Dikarya</taxon>
        <taxon>Basidiomycota</taxon>
        <taxon>Agaricomycotina</taxon>
        <taxon>Agaricomycetes</taxon>
        <taxon>Sebacinales</taxon>
        <taxon>Serendipitaceae</taxon>
        <taxon>Serendipita</taxon>
    </lineage>
</organism>
<reference evidence="10 11" key="1">
    <citation type="submission" date="2014-04" db="EMBL/GenBank/DDBJ databases">
        <authorList>
            <consortium name="DOE Joint Genome Institute"/>
            <person name="Kuo A."/>
            <person name="Zuccaro A."/>
            <person name="Kohler A."/>
            <person name="Nagy L.G."/>
            <person name="Floudas D."/>
            <person name="Copeland A."/>
            <person name="Barry K.W."/>
            <person name="Cichocki N."/>
            <person name="Veneault-Fourrey C."/>
            <person name="LaButti K."/>
            <person name="Lindquist E.A."/>
            <person name="Lipzen A."/>
            <person name="Lundell T."/>
            <person name="Morin E."/>
            <person name="Murat C."/>
            <person name="Sun H."/>
            <person name="Tunlid A."/>
            <person name="Henrissat B."/>
            <person name="Grigoriev I.V."/>
            <person name="Hibbett D.S."/>
            <person name="Martin F."/>
            <person name="Nordberg H.P."/>
            <person name="Cantor M.N."/>
            <person name="Hua S.X."/>
        </authorList>
    </citation>
    <scope>NUCLEOTIDE SEQUENCE [LARGE SCALE GENOMIC DNA]</scope>
    <source>
        <strain evidence="10 11">MAFF 305830</strain>
    </source>
</reference>
<dbReference type="InterPro" id="IPR011016">
    <property type="entry name" value="Znf_RING-CH"/>
</dbReference>
<keyword evidence="3" id="KW-0479">Metal-binding</keyword>
<keyword evidence="4" id="KW-0863">Zinc-finger</keyword>
<reference evidence="11" key="2">
    <citation type="submission" date="2015-01" db="EMBL/GenBank/DDBJ databases">
        <title>Evolutionary Origins and Diversification of the Mycorrhizal Mutualists.</title>
        <authorList>
            <consortium name="DOE Joint Genome Institute"/>
            <consortium name="Mycorrhizal Genomics Consortium"/>
            <person name="Kohler A."/>
            <person name="Kuo A."/>
            <person name="Nagy L.G."/>
            <person name="Floudas D."/>
            <person name="Copeland A."/>
            <person name="Barry K.W."/>
            <person name="Cichocki N."/>
            <person name="Veneault-Fourrey C."/>
            <person name="LaButti K."/>
            <person name="Lindquist E.A."/>
            <person name="Lipzen A."/>
            <person name="Lundell T."/>
            <person name="Morin E."/>
            <person name="Murat C."/>
            <person name="Riley R."/>
            <person name="Ohm R."/>
            <person name="Sun H."/>
            <person name="Tunlid A."/>
            <person name="Henrissat B."/>
            <person name="Grigoriev I.V."/>
            <person name="Hibbett D.S."/>
            <person name="Martin F."/>
        </authorList>
    </citation>
    <scope>NUCLEOTIDE SEQUENCE [LARGE SCALE GENOMIC DNA]</scope>
    <source>
        <strain evidence="11">MAFF 305830</strain>
    </source>
</reference>
<evidence type="ECO:0000256" key="6">
    <source>
        <dbReference type="ARBA" id="ARBA00022989"/>
    </source>
</evidence>
<accession>A0A0C2WJK2</accession>
<dbReference type="OrthoDB" id="5817083at2759"/>
<evidence type="ECO:0000256" key="8">
    <source>
        <dbReference type="SAM" id="Phobius"/>
    </source>
</evidence>
<evidence type="ECO:0000256" key="3">
    <source>
        <dbReference type="ARBA" id="ARBA00022723"/>
    </source>
</evidence>
<keyword evidence="5" id="KW-0862">Zinc</keyword>
<evidence type="ECO:0000313" key="10">
    <source>
        <dbReference type="EMBL" id="KIM26508.1"/>
    </source>
</evidence>
<keyword evidence="6 8" id="KW-1133">Transmembrane helix</keyword>
<keyword evidence="2 8" id="KW-0812">Transmembrane</keyword>
<name>A0A0C2WJK2_SERVB</name>